<accession>A0A5B7EZ48</accession>
<protein>
    <submittedName>
        <fullName evidence="1">Uncharacterized protein</fullName>
    </submittedName>
</protein>
<gene>
    <name evidence="1" type="ORF">E2C01_031081</name>
</gene>
<dbReference type="EMBL" id="VSRR010003828">
    <property type="protein sequence ID" value="MPC37594.1"/>
    <property type="molecule type" value="Genomic_DNA"/>
</dbReference>
<dbReference type="Proteomes" id="UP000324222">
    <property type="component" value="Unassembled WGS sequence"/>
</dbReference>
<organism evidence="1 2">
    <name type="scientific">Portunus trituberculatus</name>
    <name type="common">Swimming crab</name>
    <name type="synonym">Neptunus trituberculatus</name>
    <dbReference type="NCBI Taxonomy" id="210409"/>
    <lineage>
        <taxon>Eukaryota</taxon>
        <taxon>Metazoa</taxon>
        <taxon>Ecdysozoa</taxon>
        <taxon>Arthropoda</taxon>
        <taxon>Crustacea</taxon>
        <taxon>Multicrustacea</taxon>
        <taxon>Malacostraca</taxon>
        <taxon>Eumalacostraca</taxon>
        <taxon>Eucarida</taxon>
        <taxon>Decapoda</taxon>
        <taxon>Pleocyemata</taxon>
        <taxon>Brachyura</taxon>
        <taxon>Eubrachyura</taxon>
        <taxon>Portunoidea</taxon>
        <taxon>Portunidae</taxon>
        <taxon>Portuninae</taxon>
        <taxon>Portunus</taxon>
    </lineage>
</organism>
<dbReference type="AlphaFoldDB" id="A0A5B7EZ48"/>
<comment type="caution">
    <text evidence="1">The sequence shown here is derived from an EMBL/GenBank/DDBJ whole genome shotgun (WGS) entry which is preliminary data.</text>
</comment>
<name>A0A5B7EZ48_PORTR</name>
<keyword evidence="2" id="KW-1185">Reference proteome</keyword>
<reference evidence="1 2" key="1">
    <citation type="submission" date="2019-05" db="EMBL/GenBank/DDBJ databases">
        <title>Another draft genome of Portunus trituberculatus and its Hox gene families provides insights of decapod evolution.</title>
        <authorList>
            <person name="Jeong J.-H."/>
            <person name="Song I."/>
            <person name="Kim S."/>
            <person name="Choi T."/>
            <person name="Kim D."/>
            <person name="Ryu S."/>
            <person name="Kim W."/>
        </authorList>
    </citation>
    <scope>NUCLEOTIDE SEQUENCE [LARGE SCALE GENOMIC DNA]</scope>
    <source>
        <tissue evidence="1">Muscle</tissue>
    </source>
</reference>
<evidence type="ECO:0000313" key="2">
    <source>
        <dbReference type="Proteomes" id="UP000324222"/>
    </source>
</evidence>
<evidence type="ECO:0000313" key="1">
    <source>
        <dbReference type="EMBL" id="MPC37594.1"/>
    </source>
</evidence>
<proteinExistence type="predicted"/>
<sequence>MKAQTRTAVVQRTHQAHWELEANKKQATTGYHPLNANHQQSREDGMLLQRIRLSHPTHEQLNKGQECAHCQRQNRLPLMYHHLSCAPPHPQQPALDQGNGVNAGRGCEIYSSATYTCLRVLDSVYRAGVRVLLLERPVLDFAVLLPCTYKRFTMHAHHLLVECQSFIDLRNRSLY</sequence>